<dbReference type="InterPro" id="IPR022935">
    <property type="entry name" value="ClpS"/>
</dbReference>
<dbReference type="OrthoDB" id="9796121at2"/>
<dbReference type="PANTHER" id="PTHR33473">
    <property type="entry name" value="ATP-DEPENDENT CLP PROTEASE ADAPTER PROTEIN CLPS1, CHLOROPLASTIC"/>
    <property type="match status" value="1"/>
</dbReference>
<evidence type="ECO:0000259" key="3">
    <source>
        <dbReference type="Pfam" id="PF02617"/>
    </source>
</evidence>
<sequence>MPKKTDQNGADYGRDHGAIVETAKPETARPPLYSVLLLNDDYTPMDFVVEVLVSFFAMNLEKATQIMLHVHTRGRGVCGVYTREVAESKVAQVNEFSRMHQHPLLCTMEKA</sequence>
<comment type="function">
    <text evidence="1">Involved in the modulation of the specificity of the ClpAP-mediated ATP-dependent protein degradation.</text>
</comment>
<gene>
    <name evidence="1 4" type="primary">clpS</name>
    <name evidence="4" type="ORF">FCE95_02840</name>
</gene>
<comment type="caution">
    <text evidence="4">The sequence shown here is derived from an EMBL/GenBank/DDBJ whole genome shotgun (WGS) entry which is preliminary data.</text>
</comment>
<evidence type="ECO:0000313" key="4">
    <source>
        <dbReference type="EMBL" id="TKR33262.1"/>
    </source>
</evidence>
<proteinExistence type="inferred from homology"/>
<reference evidence="4 5" key="1">
    <citation type="submission" date="2019-04" db="EMBL/GenBank/DDBJ databases">
        <title>Reference strain of H23.</title>
        <authorList>
            <person name="Luo X."/>
        </authorList>
    </citation>
    <scope>NUCLEOTIDE SEQUENCE [LARGE SCALE GENOMIC DNA]</scope>
    <source>
        <strain evidence="4 5">H23</strain>
    </source>
</reference>
<keyword evidence="4" id="KW-0645">Protease</keyword>
<dbReference type="Pfam" id="PF02617">
    <property type="entry name" value="ClpS"/>
    <property type="match status" value="1"/>
</dbReference>
<evidence type="ECO:0000256" key="2">
    <source>
        <dbReference type="SAM" id="MobiDB-lite"/>
    </source>
</evidence>
<dbReference type="GO" id="GO:0008233">
    <property type="term" value="F:peptidase activity"/>
    <property type="evidence" value="ECO:0007669"/>
    <property type="project" value="UniProtKB-KW"/>
</dbReference>
<feature type="domain" description="Adaptor protein ClpS core" evidence="3">
    <location>
        <begin position="29"/>
        <end position="107"/>
    </location>
</feature>
<dbReference type="InterPro" id="IPR003769">
    <property type="entry name" value="ClpS_core"/>
</dbReference>
<dbReference type="PANTHER" id="PTHR33473:SF19">
    <property type="entry name" value="ATP-DEPENDENT CLP PROTEASE ADAPTER PROTEIN CLPS"/>
    <property type="match status" value="1"/>
</dbReference>
<dbReference type="GO" id="GO:0030163">
    <property type="term" value="P:protein catabolic process"/>
    <property type="evidence" value="ECO:0007669"/>
    <property type="project" value="InterPro"/>
</dbReference>
<comment type="subunit">
    <text evidence="1">Binds to the N-terminal domain of the chaperone ClpA.</text>
</comment>
<name>A0A4U5JTV6_9GAMM</name>
<keyword evidence="4" id="KW-0378">Hydrolase</keyword>
<dbReference type="NCBIfam" id="NF000669">
    <property type="entry name" value="PRK00033.1-2"/>
    <property type="match status" value="1"/>
</dbReference>
<dbReference type="AlphaFoldDB" id="A0A4U5JTV6"/>
<accession>A0A4U5JTV6</accession>
<dbReference type="HAMAP" id="MF_00302">
    <property type="entry name" value="ClpS"/>
    <property type="match status" value="1"/>
</dbReference>
<keyword evidence="5" id="KW-1185">Reference proteome</keyword>
<protein>
    <recommendedName>
        <fullName evidence="1">ATP-dependent Clp protease adapter protein ClpS</fullName>
    </recommendedName>
</protein>
<comment type="similarity">
    <text evidence="1">Belongs to the ClpS family.</text>
</comment>
<dbReference type="Proteomes" id="UP000308707">
    <property type="component" value="Unassembled WGS sequence"/>
</dbReference>
<organism evidence="4 5">
    <name type="scientific">Luteimonas gilva</name>
    <dbReference type="NCBI Taxonomy" id="2572684"/>
    <lineage>
        <taxon>Bacteria</taxon>
        <taxon>Pseudomonadati</taxon>
        <taxon>Pseudomonadota</taxon>
        <taxon>Gammaproteobacteria</taxon>
        <taxon>Lysobacterales</taxon>
        <taxon>Lysobacteraceae</taxon>
        <taxon>Luteimonas</taxon>
    </lineage>
</organism>
<evidence type="ECO:0000313" key="5">
    <source>
        <dbReference type="Proteomes" id="UP000308707"/>
    </source>
</evidence>
<dbReference type="EMBL" id="SZUA01000001">
    <property type="protein sequence ID" value="TKR33262.1"/>
    <property type="molecule type" value="Genomic_DNA"/>
</dbReference>
<dbReference type="GO" id="GO:0006508">
    <property type="term" value="P:proteolysis"/>
    <property type="evidence" value="ECO:0007669"/>
    <property type="project" value="UniProtKB-UniRule"/>
</dbReference>
<evidence type="ECO:0000256" key="1">
    <source>
        <dbReference type="HAMAP-Rule" id="MF_00302"/>
    </source>
</evidence>
<dbReference type="SUPFAM" id="SSF54736">
    <property type="entry name" value="ClpS-like"/>
    <property type="match status" value="1"/>
</dbReference>
<feature type="region of interest" description="Disordered" evidence="2">
    <location>
        <begin position="1"/>
        <end position="23"/>
    </location>
</feature>
<dbReference type="InterPro" id="IPR014719">
    <property type="entry name" value="Ribosomal_bL12_C/ClpS-like"/>
</dbReference>
<dbReference type="FunFam" id="3.30.1390.10:FF:000002">
    <property type="entry name" value="ATP-dependent Clp protease adapter protein ClpS"/>
    <property type="match status" value="1"/>
</dbReference>
<dbReference type="RefSeq" id="WP_137265472.1">
    <property type="nucleotide sequence ID" value="NZ_SZUA01000001.1"/>
</dbReference>
<dbReference type="Gene3D" id="3.30.1390.10">
    <property type="match status" value="1"/>
</dbReference>
<dbReference type="NCBIfam" id="NF000672">
    <property type="entry name" value="PRK00033.1-5"/>
    <property type="match status" value="1"/>
</dbReference>